<evidence type="ECO:0000259" key="1">
    <source>
        <dbReference type="PROSITE" id="PS51502"/>
    </source>
</evidence>
<dbReference type="Proteomes" id="UP000308730">
    <property type="component" value="Unassembled WGS sequence"/>
</dbReference>
<dbReference type="PROSITE" id="PS51502">
    <property type="entry name" value="S_R_A_B_BARREL"/>
    <property type="match status" value="1"/>
</dbReference>
<dbReference type="InterPro" id="IPR013097">
    <property type="entry name" value="Dabb"/>
</dbReference>
<keyword evidence="3" id="KW-1185">Reference proteome</keyword>
<dbReference type="AlphaFoldDB" id="A0A4S4MTU9"/>
<dbReference type="Gene3D" id="3.30.70.100">
    <property type="match status" value="1"/>
</dbReference>
<proteinExistence type="predicted"/>
<evidence type="ECO:0000313" key="2">
    <source>
        <dbReference type="EMBL" id="THH26740.1"/>
    </source>
</evidence>
<organism evidence="2 3">
    <name type="scientific">Antrodiella citrinella</name>
    <dbReference type="NCBI Taxonomy" id="2447956"/>
    <lineage>
        <taxon>Eukaryota</taxon>
        <taxon>Fungi</taxon>
        <taxon>Dikarya</taxon>
        <taxon>Basidiomycota</taxon>
        <taxon>Agaricomycotina</taxon>
        <taxon>Agaricomycetes</taxon>
        <taxon>Polyporales</taxon>
        <taxon>Steccherinaceae</taxon>
        <taxon>Antrodiella</taxon>
    </lineage>
</organism>
<comment type="caution">
    <text evidence="2">The sequence shown here is derived from an EMBL/GenBank/DDBJ whole genome shotgun (WGS) entry which is preliminary data.</text>
</comment>
<dbReference type="SMART" id="SM00886">
    <property type="entry name" value="Dabb"/>
    <property type="match status" value="1"/>
</dbReference>
<accession>A0A4S4MTU9</accession>
<feature type="domain" description="Stress-response A/B barrel" evidence="1">
    <location>
        <begin position="3"/>
        <end position="101"/>
    </location>
</feature>
<protein>
    <recommendedName>
        <fullName evidence="1">Stress-response A/B barrel domain-containing protein</fullName>
    </recommendedName>
</protein>
<gene>
    <name evidence="2" type="ORF">EUX98_g7447</name>
</gene>
<dbReference type="SUPFAM" id="SSF54909">
    <property type="entry name" value="Dimeric alpha+beta barrel"/>
    <property type="match status" value="1"/>
</dbReference>
<evidence type="ECO:0000313" key="3">
    <source>
        <dbReference type="Proteomes" id="UP000308730"/>
    </source>
</evidence>
<dbReference type="InterPro" id="IPR011008">
    <property type="entry name" value="Dimeric_a/b-barrel"/>
</dbReference>
<dbReference type="OrthoDB" id="42919at2759"/>
<sequence length="101" mass="11179">MAIQHVVLSKFRASVDEDGKVKAFEVARGLLSTIPQAKNAYVGPPIHSRLSRGYNYGMVVTFDDNEALGAYLAHPQHAVLIKALNPYTEGELRRVEVIRCV</sequence>
<reference evidence="2 3" key="1">
    <citation type="submission" date="2019-02" db="EMBL/GenBank/DDBJ databases">
        <title>Genome sequencing of the rare red list fungi Antrodiella citrinella (Flaviporus citrinellus).</title>
        <authorList>
            <person name="Buettner E."/>
            <person name="Kellner H."/>
        </authorList>
    </citation>
    <scope>NUCLEOTIDE SEQUENCE [LARGE SCALE GENOMIC DNA]</scope>
    <source>
        <strain evidence="2 3">DSM 108506</strain>
    </source>
</reference>
<dbReference type="Pfam" id="PF07876">
    <property type="entry name" value="Dabb"/>
    <property type="match status" value="1"/>
</dbReference>
<name>A0A4S4MTU9_9APHY</name>
<dbReference type="EMBL" id="SGPM01000315">
    <property type="protein sequence ID" value="THH26740.1"/>
    <property type="molecule type" value="Genomic_DNA"/>
</dbReference>